<sequence length="119" mass="13140">YIPLPKSLLHHSKKNSSQLCQKKIKMEGLIPFVYKAIVEYKNGRGTWISESPSTSYMKLPGDSGRYETSDLQIFGHVDTMFSTTSSSSPSVSTVTKRIVSGGVQSPAARCHRISSRAMK</sequence>
<protein>
    <submittedName>
        <fullName evidence="1">Uncharacterized protein</fullName>
    </submittedName>
</protein>
<comment type="caution">
    <text evidence="1">The sequence shown here is derived from an EMBL/GenBank/DDBJ whole genome shotgun (WGS) entry which is preliminary data.</text>
</comment>
<feature type="non-terminal residue" evidence="1">
    <location>
        <position position="1"/>
    </location>
</feature>
<keyword evidence="2" id="KW-1185">Reference proteome</keyword>
<evidence type="ECO:0000313" key="1">
    <source>
        <dbReference type="EMBL" id="KAL3326565.1"/>
    </source>
</evidence>
<gene>
    <name evidence="1" type="ORF">AABB24_037305</name>
</gene>
<dbReference type="AlphaFoldDB" id="A0ABD2R426"/>
<organism evidence="1 2">
    <name type="scientific">Solanum stoloniferum</name>
    <dbReference type="NCBI Taxonomy" id="62892"/>
    <lineage>
        <taxon>Eukaryota</taxon>
        <taxon>Viridiplantae</taxon>
        <taxon>Streptophyta</taxon>
        <taxon>Embryophyta</taxon>
        <taxon>Tracheophyta</taxon>
        <taxon>Spermatophyta</taxon>
        <taxon>Magnoliopsida</taxon>
        <taxon>eudicotyledons</taxon>
        <taxon>Gunneridae</taxon>
        <taxon>Pentapetalae</taxon>
        <taxon>asterids</taxon>
        <taxon>lamiids</taxon>
        <taxon>Solanales</taxon>
        <taxon>Solanaceae</taxon>
        <taxon>Solanoideae</taxon>
        <taxon>Solaneae</taxon>
        <taxon>Solanum</taxon>
    </lineage>
</organism>
<dbReference type="PANTHER" id="PTHR34670">
    <property type="entry name" value="EXPRESSED PROTEIN"/>
    <property type="match status" value="1"/>
</dbReference>
<dbReference type="EMBL" id="JBJKTR010000022">
    <property type="protein sequence ID" value="KAL3326565.1"/>
    <property type="molecule type" value="Genomic_DNA"/>
</dbReference>
<reference evidence="1 2" key="1">
    <citation type="submission" date="2024-05" db="EMBL/GenBank/DDBJ databases">
        <title>De novo assembly of an allotetraploid wild potato.</title>
        <authorList>
            <person name="Hosaka A.J."/>
        </authorList>
    </citation>
    <scope>NUCLEOTIDE SEQUENCE [LARGE SCALE GENOMIC DNA]</scope>
    <source>
        <tissue evidence="1">Young leaves</tissue>
    </source>
</reference>
<proteinExistence type="predicted"/>
<name>A0ABD2R426_9SOLN</name>
<dbReference type="Proteomes" id="UP001627284">
    <property type="component" value="Unassembled WGS sequence"/>
</dbReference>
<evidence type="ECO:0000313" key="2">
    <source>
        <dbReference type="Proteomes" id="UP001627284"/>
    </source>
</evidence>
<accession>A0ABD2R426</accession>
<dbReference type="PANTHER" id="PTHR34670:SF8">
    <property type="entry name" value="EXPRESSED PROTEIN"/>
    <property type="match status" value="1"/>
</dbReference>